<dbReference type="InterPro" id="IPR038279">
    <property type="entry name" value="Ndc10_dom2_sf"/>
</dbReference>
<proteinExistence type="predicted"/>
<name>A0A168N5I0_ABSGL</name>
<dbReference type="InParanoid" id="A0A168N5I0"/>
<sequence>MDTTPSCQRKGPPGGGCQLLDGFALVVQATLAFAVLLMLLLKRRNEKPQRPFSIWSLDVSKQFAGASMIHFFNIQVSYLSHLSNNGSLLSFLSYGSNSNMCVWYLVSILYDTTIGLALLYFWLHFLTWALAKFCGIHIPKDYGRPPFTNQLIPWTQQTAVFLMAALLMKLCQFWCFRHIPWFFRFGQWMLDWTEGNYRHQVILVMLIYPLIMNGIQFWVIDTMLKFNDLFIKKASPSSATTSTKESILPYSYSYLDNHHHTFSIPSSSPPLSNYMLIKPTRQAQEWSNSSPGIRPNRKTHINCVSSTRMAGIVCANGGQIRHLGRWNNTTMNGAYLTSLPREMMRPMAGLPTNGRSFYLEPAALEPPTSLCKKLLPAIDEWHDRLAEKKLNPDNNDSIQPTVAASTFVQVIMMLRKTFIQDSVLMMELHPWLATS</sequence>
<feature type="transmembrane region" description="Helical" evidence="1">
    <location>
        <begin position="159"/>
        <end position="179"/>
    </location>
</feature>
<keyword evidence="4" id="KW-1185">Reference proteome</keyword>
<keyword evidence="1" id="KW-1133">Transmembrane helix</keyword>
<dbReference type="AlphaFoldDB" id="A0A168N5I0"/>
<dbReference type="InterPro" id="IPR022127">
    <property type="entry name" value="STIMATE/YPL162C"/>
</dbReference>
<evidence type="ECO:0000313" key="3">
    <source>
        <dbReference type="EMBL" id="SAL99859.1"/>
    </source>
</evidence>
<feature type="domain" description="Ndc10" evidence="2">
    <location>
        <begin position="293"/>
        <end position="430"/>
    </location>
</feature>
<dbReference type="PANTHER" id="PTHR31735:SF1">
    <property type="entry name" value="VACUOLAR MEMBRANE PROTEIN YPL162C"/>
    <property type="match status" value="1"/>
</dbReference>
<evidence type="ECO:0000313" key="4">
    <source>
        <dbReference type="Proteomes" id="UP000078561"/>
    </source>
</evidence>
<keyword evidence="1" id="KW-0812">Transmembrane</keyword>
<dbReference type="STRING" id="4829.A0A168N5I0"/>
<evidence type="ECO:0000256" key="1">
    <source>
        <dbReference type="SAM" id="Phobius"/>
    </source>
</evidence>
<feature type="transmembrane region" description="Helical" evidence="1">
    <location>
        <begin position="199"/>
        <end position="220"/>
    </location>
</feature>
<keyword evidence="1" id="KW-0472">Membrane</keyword>
<dbReference type="Gene3D" id="1.10.443.20">
    <property type="entry name" value="Centromere DNA-binding protein complex CBF3 subunit, domain 2"/>
    <property type="match status" value="1"/>
</dbReference>
<feature type="transmembrane region" description="Helical" evidence="1">
    <location>
        <begin position="102"/>
        <end position="123"/>
    </location>
</feature>
<dbReference type="InterPro" id="IPR031872">
    <property type="entry name" value="NDC10_II"/>
</dbReference>
<evidence type="ECO:0000259" key="2">
    <source>
        <dbReference type="Pfam" id="PF16787"/>
    </source>
</evidence>
<dbReference type="Pfam" id="PF12400">
    <property type="entry name" value="STIMATE"/>
    <property type="match status" value="1"/>
</dbReference>
<organism evidence="3">
    <name type="scientific">Absidia glauca</name>
    <name type="common">Pin mould</name>
    <dbReference type="NCBI Taxonomy" id="4829"/>
    <lineage>
        <taxon>Eukaryota</taxon>
        <taxon>Fungi</taxon>
        <taxon>Fungi incertae sedis</taxon>
        <taxon>Mucoromycota</taxon>
        <taxon>Mucoromycotina</taxon>
        <taxon>Mucoromycetes</taxon>
        <taxon>Mucorales</taxon>
        <taxon>Cunninghamellaceae</taxon>
        <taxon>Absidia</taxon>
    </lineage>
</organism>
<dbReference type="GO" id="GO:0003677">
    <property type="term" value="F:DNA binding"/>
    <property type="evidence" value="ECO:0007669"/>
    <property type="project" value="InterPro"/>
</dbReference>
<feature type="transmembrane region" description="Helical" evidence="1">
    <location>
        <begin position="22"/>
        <end position="41"/>
    </location>
</feature>
<reference evidence="3" key="1">
    <citation type="submission" date="2016-04" db="EMBL/GenBank/DDBJ databases">
        <authorList>
            <person name="Evans L.H."/>
            <person name="Alamgir A."/>
            <person name="Owens N."/>
            <person name="Weber N.D."/>
            <person name="Virtaneva K."/>
            <person name="Barbian K."/>
            <person name="Babar A."/>
            <person name="Rosenke K."/>
        </authorList>
    </citation>
    <scope>NUCLEOTIDE SEQUENCE [LARGE SCALE GENOMIC DNA]</scope>
    <source>
        <strain evidence="3">CBS 101.48</strain>
    </source>
</reference>
<dbReference type="EMBL" id="LT553030">
    <property type="protein sequence ID" value="SAL99859.1"/>
    <property type="molecule type" value="Genomic_DNA"/>
</dbReference>
<gene>
    <name evidence="3" type="primary">ABSGL_05513.1 scaffold 7169</name>
</gene>
<dbReference type="GO" id="GO:0016020">
    <property type="term" value="C:membrane"/>
    <property type="evidence" value="ECO:0007669"/>
    <property type="project" value="TreeGrafter"/>
</dbReference>
<dbReference type="Proteomes" id="UP000078561">
    <property type="component" value="Unassembled WGS sequence"/>
</dbReference>
<protein>
    <recommendedName>
        <fullName evidence="2">Ndc10 domain-containing protein</fullName>
    </recommendedName>
</protein>
<dbReference type="PANTHER" id="PTHR31735">
    <property type="entry name" value="VACUOLAR MEMBRANE PROTEIN YPL162C"/>
    <property type="match status" value="1"/>
</dbReference>
<dbReference type="Pfam" id="PF16787">
    <property type="entry name" value="NDC10_II"/>
    <property type="match status" value="1"/>
</dbReference>
<accession>A0A168N5I0</accession>
<dbReference type="OrthoDB" id="431202at2759"/>